<dbReference type="Proteomes" id="UP000193411">
    <property type="component" value="Unassembled WGS sequence"/>
</dbReference>
<feature type="region of interest" description="Disordered" evidence="1">
    <location>
        <begin position="434"/>
        <end position="453"/>
    </location>
</feature>
<dbReference type="EMBL" id="MCFL01000030">
    <property type="protein sequence ID" value="ORZ34172.1"/>
    <property type="molecule type" value="Genomic_DNA"/>
</dbReference>
<sequence>MTVPTFQFTLPASLQQSASTGSAAAAADNGTPSGSAAAPQLPTLPSLTLAESMAKFSLPTMGASSTPAFVSLGSSDSFNGFTMPAFKAPTTLPTTATTLTFNTLSPTGFQDLHSLDVRSKDSQMHPQLGKIGLVLRTGLVGPGLIDAHVLVGGAIGPSVKVSVTVTLHVVYSNEGSGDLIPLRGGRRDTSNDGNANEASPTNSKSNNVQSTLTSSIRIAALASPTPATATTGSVYTVTLPHDLLPSSTPGCESANLMHIKQAIVSLDLQSNLSLDSKKPLFQLPTSTPTPTPLGLVSSLNQPLLCDASILPKDEADPIHVSRAVLACTSPYFRTMFSGNWAESTSSTTTPITLPYPAAVVIPCLVHMYTHWVPAEPMPDTDAVAKLLRKYKVDVKAFDRHMWSDVMDLADMWELHKLVLGANRALVHVLNADHAKRSGPVRPPPTPASRSTVALDFRLSPRPKKVLPSR</sequence>
<dbReference type="OrthoDB" id="5597984at2759"/>
<gene>
    <name evidence="3" type="ORF">BCR44DRAFT_1436722</name>
</gene>
<accession>A0A1Y2HM49</accession>
<dbReference type="Gene3D" id="3.30.710.10">
    <property type="entry name" value="Potassium Channel Kv1.1, Chain A"/>
    <property type="match status" value="1"/>
</dbReference>
<evidence type="ECO:0000256" key="1">
    <source>
        <dbReference type="SAM" id="MobiDB-lite"/>
    </source>
</evidence>
<feature type="region of interest" description="Disordered" evidence="1">
    <location>
        <begin position="178"/>
        <end position="209"/>
    </location>
</feature>
<proteinExistence type="predicted"/>
<reference evidence="3 4" key="1">
    <citation type="submission" date="2016-07" db="EMBL/GenBank/DDBJ databases">
        <title>Pervasive Adenine N6-methylation of Active Genes in Fungi.</title>
        <authorList>
            <consortium name="DOE Joint Genome Institute"/>
            <person name="Mondo S.J."/>
            <person name="Dannebaum R.O."/>
            <person name="Kuo R.C."/>
            <person name="Labutti K."/>
            <person name="Haridas S."/>
            <person name="Kuo A."/>
            <person name="Salamov A."/>
            <person name="Ahrendt S.R."/>
            <person name="Lipzen A."/>
            <person name="Sullivan W."/>
            <person name="Andreopoulos W.B."/>
            <person name="Clum A."/>
            <person name="Lindquist E."/>
            <person name="Daum C."/>
            <person name="Ramamoorthy G.K."/>
            <person name="Gryganskyi A."/>
            <person name="Culley D."/>
            <person name="Magnuson J.K."/>
            <person name="James T.Y."/>
            <person name="O'Malley M.A."/>
            <person name="Stajich J.E."/>
            <person name="Spatafora J.W."/>
            <person name="Visel A."/>
            <person name="Grigoriev I.V."/>
        </authorList>
    </citation>
    <scope>NUCLEOTIDE SEQUENCE [LARGE SCALE GENOMIC DNA]</scope>
    <source>
        <strain evidence="3 4">PL171</strain>
    </source>
</reference>
<dbReference type="AlphaFoldDB" id="A0A1Y2HM49"/>
<comment type="caution">
    <text evidence="3">The sequence shown here is derived from an EMBL/GenBank/DDBJ whole genome shotgun (WGS) entry which is preliminary data.</text>
</comment>
<dbReference type="InterPro" id="IPR000210">
    <property type="entry name" value="BTB/POZ_dom"/>
</dbReference>
<dbReference type="CDD" id="cd18186">
    <property type="entry name" value="BTB_POZ_ZBTB_KLHL-like"/>
    <property type="match status" value="1"/>
</dbReference>
<dbReference type="PROSITE" id="PS50097">
    <property type="entry name" value="BTB"/>
    <property type="match status" value="1"/>
</dbReference>
<feature type="domain" description="BTB" evidence="2">
    <location>
        <begin position="305"/>
        <end position="376"/>
    </location>
</feature>
<evidence type="ECO:0000313" key="3">
    <source>
        <dbReference type="EMBL" id="ORZ34172.1"/>
    </source>
</evidence>
<protein>
    <recommendedName>
        <fullName evidence="2">BTB domain-containing protein</fullName>
    </recommendedName>
</protein>
<feature type="region of interest" description="Disordered" evidence="1">
    <location>
        <begin position="21"/>
        <end position="40"/>
    </location>
</feature>
<evidence type="ECO:0000313" key="4">
    <source>
        <dbReference type="Proteomes" id="UP000193411"/>
    </source>
</evidence>
<organism evidence="3 4">
    <name type="scientific">Catenaria anguillulae PL171</name>
    <dbReference type="NCBI Taxonomy" id="765915"/>
    <lineage>
        <taxon>Eukaryota</taxon>
        <taxon>Fungi</taxon>
        <taxon>Fungi incertae sedis</taxon>
        <taxon>Blastocladiomycota</taxon>
        <taxon>Blastocladiomycetes</taxon>
        <taxon>Blastocladiales</taxon>
        <taxon>Catenariaceae</taxon>
        <taxon>Catenaria</taxon>
    </lineage>
</organism>
<keyword evidence="4" id="KW-1185">Reference proteome</keyword>
<feature type="compositionally biased region" description="Polar residues" evidence="1">
    <location>
        <begin position="191"/>
        <end position="209"/>
    </location>
</feature>
<dbReference type="SUPFAM" id="SSF54695">
    <property type="entry name" value="POZ domain"/>
    <property type="match status" value="1"/>
</dbReference>
<evidence type="ECO:0000259" key="2">
    <source>
        <dbReference type="PROSITE" id="PS50097"/>
    </source>
</evidence>
<name>A0A1Y2HM49_9FUNG</name>
<dbReference type="Pfam" id="PF00651">
    <property type="entry name" value="BTB"/>
    <property type="match status" value="1"/>
</dbReference>
<dbReference type="InterPro" id="IPR011333">
    <property type="entry name" value="SKP1/BTB/POZ_sf"/>
</dbReference>